<dbReference type="SFLD" id="SFLDG01065">
    <property type="entry name" value="anaerobic_coproporphyrinogen-I"/>
    <property type="match status" value="1"/>
</dbReference>
<gene>
    <name evidence="4" type="primary">hemW</name>
    <name evidence="4" type="ORF">GF339_20060</name>
</gene>
<dbReference type="InterPro" id="IPR034505">
    <property type="entry name" value="Coproporphyrinogen-III_oxidase"/>
</dbReference>
<dbReference type="GO" id="GO:0006779">
    <property type="term" value="P:porphyrin-containing compound biosynthetic process"/>
    <property type="evidence" value="ECO:0007669"/>
    <property type="project" value="InterPro"/>
</dbReference>
<proteinExistence type="inferred from homology"/>
<comment type="caution">
    <text evidence="4">The sequence shown here is derived from an EMBL/GenBank/DDBJ whole genome shotgun (WGS) entry which is preliminary data.</text>
</comment>
<keyword evidence="2" id="KW-0349">Heme</keyword>
<feature type="non-terminal residue" evidence="4">
    <location>
        <position position="256"/>
    </location>
</feature>
<evidence type="ECO:0000259" key="3">
    <source>
        <dbReference type="PROSITE" id="PS51918"/>
    </source>
</evidence>
<keyword evidence="2" id="KW-0949">S-adenosyl-L-methionine</keyword>
<keyword evidence="2" id="KW-0479">Metal-binding</keyword>
<dbReference type="InterPro" id="IPR058240">
    <property type="entry name" value="rSAM_sf"/>
</dbReference>
<dbReference type="NCBIfam" id="TIGR00539">
    <property type="entry name" value="hemN_rel"/>
    <property type="match status" value="1"/>
</dbReference>
<keyword evidence="2" id="KW-0408">Iron</keyword>
<dbReference type="SMART" id="SM00729">
    <property type="entry name" value="Elp3"/>
    <property type="match status" value="1"/>
</dbReference>
<evidence type="ECO:0000313" key="5">
    <source>
        <dbReference type="Proteomes" id="UP000649604"/>
    </source>
</evidence>
<comment type="similarity">
    <text evidence="1">Belongs to the anaerobic coproporphyrinogen-III oxidase family. HemW subfamily.</text>
</comment>
<dbReference type="Gene3D" id="3.80.30.20">
    <property type="entry name" value="tm_1862 like domain"/>
    <property type="match status" value="1"/>
</dbReference>
<dbReference type="SFLD" id="SFLDS00029">
    <property type="entry name" value="Radical_SAM"/>
    <property type="match status" value="1"/>
</dbReference>
<dbReference type="PROSITE" id="PS51918">
    <property type="entry name" value="RADICAL_SAM"/>
    <property type="match status" value="1"/>
</dbReference>
<keyword evidence="2" id="KW-0411">Iron-sulfur</keyword>
<dbReference type="Proteomes" id="UP000649604">
    <property type="component" value="Unassembled WGS sequence"/>
</dbReference>
<feature type="domain" description="Radical SAM core" evidence="3">
    <location>
        <begin position="1"/>
        <end position="238"/>
    </location>
</feature>
<evidence type="ECO:0000256" key="1">
    <source>
        <dbReference type="ARBA" id="ARBA00006100"/>
    </source>
</evidence>
<dbReference type="EMBL" id="WJJP01000654">
    <property type="protein sequence ID" value="MBD3326890.1"/>
    <property type="molecule type" value="Genomic_DNA"/>
</dbReference>
<dbReference type="InterPro" id="IPR004559">
    <property type="entry name" value="HemW-like"/>
</dbReference>
<dbReference type="PANTHER" id="PTHR13932:SF5">
    <property type="entry name" value="RADICAL S-ADENOSYL METHIONINE DOMAIN-CONTAINING PROTEIN 1, MITOCHONDRIAL"/>
    <property type="match status" value="1"/>
</dbReference>
<dbReference type="GO" id="GO:0046872">
    <property type="term" value="F:metal ion binding"/>
    <property type="evidence" value="ECO:0007669"/>
    <property type="project" value="UniProtKB-UniRule"/>
</dbReference>
<organism evidence="4 5">
    <name type="scientific">candidate division KSB3 bacterium</name>
    <dbReference type="NCBI Taxonomy" id="2044937"/>
    <lineage>
        <taxon>Bacteria</taxon>
        <taxon>candidate division KSB3</taxon>
    </lineage>
</organism>
<dbReference type="SUPFAM" id="SSF102114">
    <property type="entry name" value="Radical SAM enzymes"/>
    <property type="match status" value="1"/>
</dbReference>
<dbReference type="GO" id="GO:0051539">
    <property type="term" value="F:4 iron, 4 sulfur cluster binding"/>
    <property type="evidence" value="ECO:0007669"/>
    <property type="project" value="UniProtKB-UniRule"/>
</dbReference>
<reference evidence="4" key="1">
    <citation type="submission" date="2019-11" db="EMBL/GenBank/DDBJ databases">
        <title>Microbial mats filling the niche in hypersaline microbial mats.</title>
        <authorList>
            <person name="Wong H.L."/>
            <person name="Macleod F.I."/>
            <person name="White R.A. III"/>
            <person name="Burns B.P."/>
        </authorList>
    </citation>
    <scope>NUCLEOTIDE SEQUENCE</scope>
    <source>
        <strain evidence="4">Rbin_158</strain>
    </source>
</reference>
<dbReference type="InterPro" id="IPR023404">
    <property type="entry name" value="rSAM_horseshoe"/>
</dbReference>
<evidence type="ECO:0000256" key="2">
    <source>
        <dbReference type="RuleBase" id="RU364116"/>
    </source>
</evidence>
<dbReference type="Pfam" id="PF04055">
    <property type="entry name" value="Radical_SAM"/>
    <property type="match status" value="1"/>
</dbReference>
<sequence length="256" mass="29043">MNAVGLYLHVPFCLSKCAYCDFLSYPGRAHEAARYFQAVSRELDWYVRQQWFEEYALTTIYIGGGTPSLVLPDLLAFLHAHQHLLRLDRLDEVTIEVNPGTISPAQFHDLRQIGITRVSIGVQSFDDRELATLGRVHTRTDAIACVQAARQAGFSTISLDLIFGIPSSSLATWQSTLQQALRLRPEHLSFYNLTLEEGTPFWKQHQTGTLVLPGEDEQLAMYAAAIKTLTHARYEHYEISNAALPGYRSQHNQMYW</sequence>
<dbReference type="SFLD" id="SFLDG01082">
    <property type="entry name" value="B12-binding_domain_containing"/>
    <property type="match status" value="1"/>
</dbReference>
<dbReference type="InterPro" id="IPR007197">
    <property type="entry name" value="rSAM"/>
</dbReference>
<keyword evidence="2" id="KW-0963">Cytoplasm</keyword>
<dbReference type="CDD" id="cd01335">
    <property type="entry name" value="Radical_SAM"/>
    <property type="match status" value="1"/>
</dbReference>
<comment type="subcellular location">
    <subcellularLocation>
        <location evidence="2">Cytoplasm</location>
    </subcellularLocation>
</comment>
<dbReference type="GO" id="GO:0004109">
    <property type="term" value="F:coproporphyrinogen oxidase activity"/>
    <property type="evidence" value="ECO:0007669"/>
    <property type="project" value="InterPro"/>
</dbReference>
<dbReference type="AlphaFoldDB" id="A0A9D5JZ86"/>
<protein>
    <recommendedName>
        <fullName evidence="2">Heme chaperone HemW</fullName>
    </recommendedName>
</protein>
<dbReference type="SFLD" id="SFLDF00562">
    <property type="entry name" value="HemN-like__clustered_with_heat"/>
    <property type="match status" value="1"/>
</dbReference>
<comment type="function">
    <text evidence="2">Probably acts as a heme chaperone, transferring heme to an unknown acceptor. Binds one molecule of heme per monomer, possibly covalently. Binds 1 [4Fe-4S] cluster. The cluster is coordinated with 3 cysteines and an exchangeable S-adenosyl-L-methionine.</text>
</comment>
<accession>A0A9D5JZ86</accession>
<dbReference type="PANTHER" id="PTHR13932">
    <property type="entry name" value="COPROPORPHYRINIGEN III OXIDASE"/>
    <property type="match status" value="1"/>
</dbReference>
<dbReference type="InterPro" id="IPR006638">
    <property type="entry name" value="Elp3/MiaA/NifB-like_rSAM"/>
</dbReference>
<keyword evidence="2" id="KW-0004">4Fe-4S</keyword>
<name>A0A9D5JZ86_9BACT</name>
<evidence type="ECO:0000313" key="4">
    <source>
        <dbReference type="EMBL" id="MBD3326890.1"/>
    </source>
</evidence>
<dbReference type="GO" id="GO:0005737">
    <property type="term" value="C:cytoplasm"/>
    <property type="evidence" value="ECO:0007669"/>
    <property type="project" value="UniProtKB-SubCell"/>
</dbReference>
<keyword evidence="2" id="KW-0143">Chaperone</keyword>